<accession>A0ACC0H4U8</accession>
<comment type="caution">
    <text evidence="1">The sequence shown here is derived from an EMBL/GenBank/DDBJ whole genome shotgun (WGS) entry which is preliminary data.</text>
</comment>
<proteinExistence type="predicted"/>
<evidence type="ECO:0000313" key="1">
    <source>
        <dbReference type="EMBL" id="KAI8008324.1"/>
    </source>
</evidence>
<keyword evidence="2" id="KW-1185">Reference proteome</keyword>
<dbReference type="Proteomes" id="UP001060215">
    <property type="component" value="Chromosome 7"/>
</dbReference>
<evidence type="ECO:0000313" key="2">
    <source>
        <dbReference type="Proteomes" id="UP001060215"/>
    </source>
</evidence>
<gene>
    <name evidence="1" type="ORF">LOK49_LG07G01057</name>
</gene>
<protein>
    <submittedName>
        <fullName evidence="1">Uncharacterized protein</fullName>
    </submittedName>
</protein>
<name>A0ACC0H4U8_9ERIC</name>
<sequence>MVEGYLKCFEKEISQTDATGNLEIPRDALHLPDAMEDRQIMLVWHNGTIWRFRAPVRGDGTGRRYMTCQWRQFARDNSLMHHDVVELYRSTFIENFFVVTFERALRALPLFPGAPL</sequence>
<reference evidence="1 2" key="1">
    <citation type="journal article" date="2022" name="Plant J.">
        <title>Chromosome-level genome of Camellia lanceoleosa provides a valuable resource for understanding genome evolution and self-incompatibility.</title>
        <authorList>
            <person name="Gong W."/>
            <person name="Xiao S."/>
            <person name="Wang L."/>
            <person name="Liao Z."/>
            <person name="Chang Y."/>
            <person name="Mo W."/>
            <person name="Hu G."/>
            <person name="Li W."/>
            <person name="Zhao G."/>
            <person name="Zhu H."/>
            <person name="Hu X."/>
            <person name="Ji K."/>
            <person name="Xiang X."/>
            <person name="Song Q."/>
            <person name="Yuan D."/>
            <person name="Jin S."/>
            <person name="Zhang L."/>
        </authorList>
    </citation>
    <scope>NUCLEOTIDE SEQUENCE [LARGE SCALE GENOMIC DNA]</scope>
    <source>
        <strain evidence="1">SQ_2022a</strain>
    </source>
</reference>
<dbReference type="EMBL" id="CM045764">
    <property type="protein sequence ID" value="KAI8008324.1"/>
    <property type="molecule type" value="Genomic_DNA"/>
</dbReference>
<organism evidence="1 2">
    <name type="scientific">Camellia lanceoleosa</name>
    <dbReference type="NCBI Taxonomy" id="1840588"/>
    <lineage>
        <taxon>Eukaryota</taxon>
        <taxon>Viridiplantae</taxon>
        <taxon>Streptophyta</taxon>
        <taxon>Embryophyta</taxon>
        <taxon>Tracheophyta</taxon>
        <taxon>Spermatophyta</taxon>
        <taxon>Magnoliopsida</taxon>
        <taxon>eudicotyledons</taxon>
        <taxon>Gunneridae</taxon>
        <taxon>Pentapetalae</taxon>
        <taxon>asterids</taxon>
        <taxon>Ericales</taxon>
        <taxon>Theaceae</taxon>
        <taxon>Camellia</taxon>
    </lineage>
</organism>